<reference evidence="2" key="1">
    <citation type="submission" date="2021-06" db="EMBL/GenBank/DDBJ databases">
        <authorList>
            <person name="Kallberg Y."/>
            <person name="Tangrot J."/>
            <person name="Rosling A."/>
        </authorList>
    </citation>
    <scope>NUCLEOTIDE SEQUENCE</scope>
    <source>
        <strain evidence="2">AZ414A</strain>
    </source>
</reference>
<dbReference type="EMBL" id="CAJVPK010001792">
    <property type="protein sequence ID" value="CAG8598629.1"/>
    <property type="molecule type" value="Genomic_DNA"/>
</dbReference>
<dbReference type="SUPFAM" id="SSF56112">
    <property type="entry name" value="Protein kinase-like (PK-like)"/>
    <property type="match status" value="1"/>
</dbReference>
<proteinExistence type="predicted"/>
<feature type="domain" description="Protein kinase" evidence="1">
    <location>
        <begin position="1"/>
        <end position="109"/>
    </location>
</feature>
<protein>
    <submittedName>
        <fullName evidence="2">8721_t:CDS:1</fullName>
    </submittedName>
</protein>
<dbReference type="Proteomes" id="UP000789706">
    <property type="component" value="Unassembled WGS sequence"/>
</dbReference>
<dbReference type="GO" id="GO:0004672">
    <property type="term" value="F:protein kinase activity"/>
    <property type="evidence" value="ECO:0007669"/>
    <property type="project" value="InterPro"/>
</dbReference>
<organism evidence="2 3">
    <name type="scientific">Diversispora eburnea</name>
    <dbReference type="NCBI Taxonomy" id="1213867"/>
    <lineage>
        <taxon>Eukaryota</taxon>
        <taxon>Fungi</taxon>
        <taxon>Fungi incertae sedis</taxon>
        <taxon>Mucoromycota</taxon>
        <taxon>Glomeromycotina</taxon>
        <taxon>Glomeromycetes</taxon>
        <taxon>Diversisporales</taxon>
        <taxon>Diversisporaceae</taxon>
        <taxon>Diversispora</taxon>
    </lineage>
</organism>
<evidence type="ECO:0000313" key="2">
    <source>
        <dbReference type="EMBL" id="CAG8598629.1"/>
    </source>
</evidence>
<evidence type="ECO:0000259" key="1">
    <source>
        <dbReference type="PROSITE" id="PS50011"/>
    </source>
</evidence>
<feature type="non-terminal residue" evidence="2">
    <location>
        <position position="109"/>
    </location>
</feature>
<dbReference type="PROSITE" id="PS50011">
    <property type="entry name" value="PROTEIN_KINASE_DOM"/>
    <property type="match status" value="1"/>
</dbReference>
<gene>
    <name evidence="2" type="ORF">DEBURN_LOCUS9411</name>
</gene>
<dbReference type="AlphaFoldDB" id="A0A9N9CCG0"/>
<sequence length="109" mass="12742">MDWNFLKKDWNYALIGQKVALKEIKDSRYDIAEFLKVQIATNSEYIASHYGISKNPSTQNYIFVMNLFSDDLHGFLNRNYLDLDWELKIDSLLSMASGLENLHARNLVH</sequence>
<dbReference type="InterPro" id="IPR000719">
    <property type="entry name" value="Prot_kinase_dom"/>
</dbReference>
<evidence type="ECO:0000313" key="3">
    <source>
        <dbReference type="Proteomes" id="UP000789706"/>
    </source>
</evidence>
<dbReference type="Gene3D" id="1.10.510.10">
    <property type="entry name" value="Transferase(Phosphotransferase) domain 1"/>
    <property type="match status" value="1"/>
</dbReference>
<name>A0A9N9CCG0_9GLOM</name>
<dbReference type="InterPro" id="IPR011009">
    <property type="entry name" value="Kinase-like_dom_sf"/>
</dbReference>
<dbReference type="GO" id="GO:0005524">
    <property type="term" value="F:ATP binding"/>
    <property type="evidence" value="ECO:0007669"/>
    <property type="project" value="InterPro"/>
</dbReference>
<keyword evidence="3" id="KW-1185">Reference proteome</keyword>
<accession>A0A9N9CCG0</accession>
<comment type="caution">
    <text evidence="2">The sequence shown here is derived from an EMBL/GenBank/DDBJ whole genome shotgun (WGS) entry which is preliminary data.</text>
</comment>
<dbReference type="OrthoDB" id="544350at2759"/>